<dbReference type="Gene3D" id="3.40.50.1820">
    <property type="entry name" value="alpha/beta hydrolase"/>
    <property type="match status" value="1"/>
</dbReference>
<dbReference type="GO" id="GO:0052689">
    <property type="term" value="F:carboxylic ester hydrolase activity"/>
    <property type="evidence" value="ECO:0007669"/>
    <property type="project" value="TreeGrafter"/>
</dbReference>
<dbReference type="Pfam" id="PF12146">
    <property type="entry name" value="Hydrolase_4"/>
    <property type="match status" value="1"/>
</dbReference>
<reference evidence="2 3" key="1">
    <citation type="submission" date="2019-01" db="EMBL/GenBank/DDBJ databases">
        <title>Lacunisphaera sp. strain TWA-58.</title>
        <authorList>
            <person name="Chen W.-M."/>
        </authorList>
    </citation>
    <scope>NUCLEOTIDE SEQUENCE [LARGE SCALE GENOMIC DNA]</scope>
    <source>
        <strain evidence="2 3">TWA-58</strain>
    </source>
</reference>
<dbReference type="AlphaFoldDB" id="A0A4Q1C8I0"/>
<dbReference type="InterPro" id="IPR022742">
    <property type="entry name" value="Hydrolase_4"/>
</dbReference>
<dbReference type="EMBL" id="SDHX01000001">
    <property type="protein sequence ID" value="RXK55160.1"/>
    <property type="molecule type" value="Genomic_DNA"/>
</dbReference>
<dbReference type="PANTHER" id="PTHR43265:SF1">
    <property type="entry name" value="ESTERASE ESTD"/>
    <property type="match status" value="1"/>
</dbReference>
<organism evidence="2 3">
    <name type="scientific">Oleiharenicola lentus</name>
    <dbReference type="NCBI Taxonomy" id="2508720"/>
    <lineage>
        <taxon>Bacteria</taxon>
        <taxon>Pseudomonadati</taxon>
        <taxon>Verrucomicrobiota</taxon>
        <taxon>Opitutia</taxon>
        <taxon>Opitutales</taxon>
        <taxon>Opitutaceae</taxon>
        <taxon>Oleiharenicola</taxon>
    </lineage>
</organism>
<keyword evidence="3" id="KW-1185">Reference proteome</keyword>
<feature type="domain" description="Serine aminopeptidase S33" evidence="1">
    <location>
        <begin position="57"/>
        <end position="170"/>
    </location>
</feature>
<accession>A0A4Q1C8I0</accession>
<sequence>MWQRTSFGARMRLTLLRLLVLGLAFLPTMRAGEAMVDVAPELRGAWVTPDGPWDGRAVLLFHGMASDMDDAGGIFRQLAGDLAAQGIASLRINFRGEGDARRTRIESTFVTRLEDAAAAHAWVKRQGGVDAARVGALGFSLGGPTAVITAARQPGWFKSIAVWSSPSGDIFALWAENQTAQRALREGEATEDIPGWKQLTTKREFYASFRGFDFDAALAKYSGAFLTIRGSADHVANRDAEMVRILSARPASAPGSGTASRPAEAVLIGGADHIFNVFQPELGHAGRVRALTVAWFERTL</sequence>
<dbReference type="OrthoDB" id="9780269at2"/>
<proteinExistence type="predicted"/>
<name>A0A4Q1C8I0_9BACT</name>
<dbReference type="InterPro" id="IPR053145">
    <property type="entry name" value="AB_hydrolase_Est10"/>
</dbReference>
<dbReference type="Proteomes" id="UP000290218">
    <property type="component" value="Unassembled WGS sequence"/>
</dbReference>
<protein>
    <recommendedName>
        <fullName evidence="1">Serine aminopeptidase S33 domain-containing protein</fullName>
    </recommendedName>
</protein>
<dbReference type="SUPFAM" id="SSF53474">
    <property type="entry name" value="alpha/beta-Hydrolases"/>
    <property type="match status" value="1"/>
</dbReference>
<comment type="caution">
    <text evidence="2">The sequence shown here is derived from an EMBL/GenBank/DDBJ whole genome shotgun (WGS) entry which is preliminary data.</text>
</comment>
<gene>
    <name evidence="2" type="ORF">ESB00_04485</name>
</gene>
<dbReference type="InterPro" id="IPR029058">
    <property type="entry name" value="AB_hydrolase_fold"/>
</dbReference>
<evidence type="ECO:0000313" key="3">
    <source>
        <dbReference type="Proteomes" id="UP000290218"/>
    </source>
</evidence>
<dbReference type="PANTHER" id="PTHR43265">
    <property type="entry name" value="ESTERASE ESTD"/>
    <property type="match status" value="1"/>
</dbReference>
<evidence type="ECO:0000313" key="2">
    <source>
        <dbReference type="EMBL" id="RXK55160.1"/>
    </source>
</evidence>
<evidence type="ECO:0000259" key="1">
    <source>
        <dbReference type="Pfam" id="PF12146"/>
    </source>
</evidence>